<protein>
    <submittedName>
        <fullName evidence="1">Stage V sporulation protein AD</fullName>
    </submittedName>
</protein>
<organism evidence="1 2">
    <name type="scientific">Novibacillus thermophilus</name>
    <dbReference type="NCBI Taxonomy" id="1471761"/>
    <lineage>
        <taxon>Bacteria</taxon>
        <taxon>Bacillati</taxon>
        <taxon>Bacillota</taxon>
        <taxon>Bacilli</taxon>
        <taxon>Bacillales</taxon>
        <taxon>Thermoactinomycetaceae</taxon>
        <taxon>Novibacillus</taxon>
    </lineage>
</organism>
<dbReference type="PIRSF" id="PIRSF011570">
    <property type="entry name" value="SpoVAD"/>
    <property type="match status" value="1"/>
</dbReference>
<dbReference type="NCBIfam" id="NF006160">
    <property type="entry name" value="PRK08304.1"/>
    <property type="match status" value="1"/>
</dbReference>
<dbReference type="SUPFAM" id="SSF53901">
    <property type="entry name" value="Thiolase-like"/>
    <property type="match status" value="1"/>
</dbReference>
<reference evidence="1 2" key="1">
    <citation type="journal article" date="2015" name="Int. J. Syst. Evol. Microbiol.">
        <title>Novibacillus thermophilus gen. nov., sp. nov., a Gram-staining-negative and moderately thermophilic member of the family Thermoactinomycetaceae.</title>
        <authorList>
            <person name="Yang G."/>
            <person name="Chen J."/>
            <person name="Zhou S."/>
        </authorList>
    </citation>
    <scope>NUCLEOTIDE SEQUENCE [LARGE SCALE GENOMIC DNA]</scope>
    <source>
        <strain evidence="1 2">SG-1</strain>
    </source>
</reference>
<proteinExistence type="predicted"/>
<dbReference type="NCBIfam" id="NF009069">
    <property type="entry name" value="PRK12404.1"/>
    <property type="match status" value="1"/>
</dbReference>
<dbReference type="InterPro" id="IPR038369">
    <property type="entry name" value="SpoVAD_sf"/>
</dbReference>
<dbReference type="NCBIfam" id="TIGR02845">
    <property type="entry name" value="spore_V_AD"/>
    <property type="match status" value="1"/>
</dbReference>
<dbReference type="GO" id="GO:0016746">
    <property type="term" value="F:acyltransferase activity"/>
    <property type="evidence" value="ECO:0007669"/>
    <property type="project" value="InterPro"/>
</dbReference>
<dbReference type="KEGG" id="ntr:B0W44_11300"/>
<evidence type="ECO:0000313" key="2">
    <source>
        <dbReference type="Proteomes" id="UP000188603"/>
    </source>
</evidence>
<dbReference type="STRING" id="1471761.B0W44_11300"/>
<sequence length="336" mass="36157">MSLKKIGQQTWALGSEVRVLSSAAVVGPKEGKGLLKDDYDVVYPDLYAGQDTWERAERKMMEDAVDFAIHKSGVDRRDIELYIAGDLLNQNITASFSARTNQLPFIGVFGACSTSMQSVTLAAALIDGGFIDRALVAVSSHNATAEKQFRYPTEYGSQRPATSGWTTTGAGAAVLGEGKIGPRVTYCTVGKVVDWGIQNPDDLGSAMAPAAVDTIVTHFSDTGRTPDDYDLVVTGDLRVSGFNIAKGLLRQKKIAVDERFQDCGLMIYSPEQKDYGGGSGCASSAVVTFGHLFRQMARGKYRRILVVATGALYNAVTWRQGESIPCIAHAVSFEMG</sequence>
<accession>A0A1U9K892</accession>
<dbReference type="AlphaFoldDB" id="A0A1U9K892"/>
<dbReference type="Proteomes" id="UP000188603">
    <property type="component" value="Chromosome"/>
</dbReference>
<dbReference type="Gene3D" id="3.40.47.40">
    <property type="entry name" value="Stage V sporulation protein AD"/>
    <property type="match status" value="1"/>
</dbReference>
<dbReference type="EMBL" id="CP019699">
    <property type="protein sequence ID" value="AQS56264.1"/>
    <property type="molecule type" value="Genomic_DNA"/>
</dbReference>
<dbReference type="RefSeq" id="WP_077720122.1">
    <property type="nucleotide sequence ID" value="NZ_CP019699.1"/>
</dbReference>
<dbReference type="Pfam" id="PF07451">
    <property type="entry name" value="SpoVAD"/>
    <property type="match status" value="1"/>
</dbReference>
<keyword evidence="2" id="KW-1185">Reference proteome</keyword>
<gene>
    <name evidence="1" type="ORF">B0W44_11300</name>
</gene>
<dbReference type="InterPro" id="IPR016039">
    <property type="entry name" value="Thiolase-like"/>
</dbReference>
<name>A0A1U9K892_9BACL</name>
<dbReference type="OrthoDB" id="9770068at2"/>
<evidence type="ECO:0000313" key="1">
    <source>
        <dbReference type="EMBL" id="AQS56264.1"/>
    </source>
</evidence>
<dbReference type="InterPro" id="IPR010894">
    <property type="entry name" value="SpoVAD"/>
</dbReference>